<evidence type="ECO:0000256" key="4">
    <source>
        <dbReference type="ARBA" id="ARBA00022989"/>
    </source>
</evidence>
<sequence>MGCPACCFVIGVAVRLALPSVLRDEPLFARLFFGQSLSVLGDRVTFVVLPFAVLSVGGSAADVGWVTAAGLVPLLLLVPVGGVWADRLPRHRVMLVADAARFAVQAAAAALLLAGRCGVGELVALMAVSGAATAFFTPASSGLLPLLVPTERLREANALRGVVMSGSVVVGPAVAGGLIAAVGPGGALAFDAVSFAVSAVFLARLGVARPADRPAEREPFLRELREGWDEVRSRPWVWAGMAGMSMYHVVVLPAVFVLGPVLADREWGGANSWALVTAAFGVGALAGDLWLYRLRPDRPMVVAAAALAVASCQAVVIGCGGPVVLIAVLEAVTGVAVSVFFVLWETALQTHIPERSLSRVSSFDHLLSAGLMPLGLALAGPLTEVVGVRTGLVAMSAVAVPCALALLGLRSVRTLPAEPEKPAETEAVAEEAAATG</sequence>
<organism evidence="7 8">
    <name type="scientific">Kitasatospora terrestris</name>
    <dbReference type="NCBI Taxonomy" id="258051"/>
    <lineage>
        <taxon>Bacteria</taxon>
        <taxon>Bacillati</taxon>
        <taxon>Actinomycetota</taxon>
        <taxon>Actinomycetes</taxon>
        <taxon>Kitasatosporales</taxon>
        <taxon>Streptomycetaceae</taxon>
        <taxon>Kitasatospora</taxon>
    </lineage>
</organism>
<keyword evidence="2" id="KW-1003">Cell membrane</keyword>
<evidence type="ECO:0000256" key="2">
    <source>
        <dbReference type="ARBA" id="ARBA00022475"/>
    </source>
</evidence>
<comment type="caution">
    <text evidence="7">The sequence shown here is derived from an EMBL/GenBank/DDBJ whole genome shotgun (WGS) entry which is preliminary data.</text>
</comment>
<dbReference type="PANTHER" id="PTHR23513:SF11">
    <property type="entry name" value="STAPHYLOFERRIN A TRANSPORTER"/>
    <property type="match status" value="1"/>
</dbReference>
<comment type="subcellular location">
    <subcellularLocation>
        <location evidence="1">Cell membrane</location>
        <topology evidence="1">Multi-pass membrane protein</topology>
    </subcellularLocation>
</comment>
<feature type="transmembrane region" description="Helical" evidence="6">
    <location>
        <begin position="270"/>
        <end position="292"/>
    </location>
</feature>
<evidence type="ECO:0000256" key="1">
    <source>
        <dbReference type="ARBA" id="ARBA00004651"/>
    </source>
</evidence>
<feature type="transmembrane region" description="Helical" evidence="6">
    <location>
        <begin position="188"/>
        <end position="207"/>
    </location>
</feature>
<keyword evidence="8" id="KW-1185">Reference proteome</keyword>
<dbReference type="PANTHER" id="PTHR23513">
    <property type="entry name" value="INTEGRAL MEMBRANE EFFLUX PROTEIN-RELATED"/>
    <property type="match status" value="1"/>
</dbReference>
<dbReference type="InterPro" id="IPR022324">
    <property type="entry name" value="Bacilysin_exporter_BacE_put"/>
</dbReference>
<gene>
    <name evidence="7" type="ORF">GCM10023235_70430</name>
</gene>
<feature type="transmembrane region" description="Helical" evidence="6">
    <location>
        <begin position="323"/>
        <end position="344"/>
    </location>
</feature>
<proteinExistence type="predicted"/>
<dbReference type="InterPro" id="IPR036259">
    <property type="entry name" value="MFS_trans_sf"/>
</dbReference>
<keyword evidence="5 6" id="KW-0472">Membrane</keyword>
<dbReference type="SUPFAM" id="SSF103473">
    <property type="entry name" value="MFS general substrate transporter"/>
    <property type="match status" value="1"/>
</dbReference>
<reference evidence="8" key="1">
    <citation type="journal article" date="2019" name="Int. J. Syst. Evol. Microbiol.">
        <title>The Global Catalogue of Microorganisms (GCM) 10K type strain sequencing project: providing services to taxonomists for standard genome sequencing and annotation.</title>
        <authorList>
            <consortium name="The Broad Institute Genomics Platform"/>
            <consortium name="The Broad Institute Genome Sequencing Center for Infectious Disease"/>
            <person name="Wu L."/>
            <person name="Ma J."/>
        </authorList>
    </citation>
    <scope>NUCLEOTIDE SEQUENCE [LARGE SCALE GENOMIC DNA]</scope>
    <source>
        <strain evidence="8">JCM 13006</strain>
    </source>
</reference>
<dbReference type="PRINTS" id="PR01988">
    <property type="entry name" value="EXPORTERBACE"/>
</dbReference>
<feature type="transmembrane region" description="Helical" evidence="6">
    <location>
        <begin position="299"/>
        <end position="317"/>
    </location>
</feature>
<dbReference type="EMBL" id="BAABIS010000001">
    <property type="protein sequence ID" value="GAA4880048.1"/>
    <property type="molecule type" value="Genomic_DNA"/>
</dbReference>
<evidence type="ECO:0000256" key="6">
    <source>
        <dbReference type="SAM" id="Phobius"/>
    </source>
</evidence>
<protein>
    <submittedName>
        <fullName evidence="7">MFS transporter</fullName>
    </submittedName>
</protein>
<keyword evidence="3 6" id="KW-0812">Transmembrane</keyword>
<feature type="transmembrane region" description="Helical" evidence="6">
    <location>
        <begin position="236"/>
        <end position="258"/>
    </location>
</feature>
<dbReference type="Gene3D" id="1.20.1250.20">
    <property type="entry name" value="MFS general substrate transporter like domains"/>
    <property type="match status" value="1"/>
</dbReference>
<keyword evidence="4 6" id="KW-1133">Transmembrane helix</keyword>
<dbReference type="Proteomes" id="UP001501752">
    <property type="component" value="Unassembled WGS sequence"/>
</dbReference>
<feature type="transmembrane region" description="Helical" evidence="6">
    <location>
        <begin position="159"/>
        <end position="182"/>
    </location>
</feature>
<evidence type="ECO:0000313" key="7">
    <source>
        <dbReference type="EMBL" id="GAA4880048.1"/>
    </source>
</evidence>
<evidence type="ECO:0000256" key="3">
    <source>
        <dbReference type="ARBA" id="ARBA00022692"/>
    </source>
</evidence>
<dbReference type="CDD" id="cd06173">
    <property type="entry name" value="MFS_MefA_like"/>
    <property type="match status" value="1"/>
</dbReference>
<evidence type="ECO:0000313" key="8">
    <source>
        <dbReference type="Proteomes" id="UP001501752"/>
    </source>
</evidence>
<feature type="transmembrane region" description="Helical" evidence="6">
    <location>
        <begin position="122"/>
        <end position="147"/>
    </location>
</feature>
<dbReference type="InterPro" id="IPR011701">
    <property type="entry name" value="MFS"/>
</dbReference>
<feature type="transmembrane region" description="Helical" evidence="6">
    <location>
        <begin position="388"/>
        <end position="409"/>
    </location>
</feature>
<accession>A0ABP9ENS4</accession>
<feature type="transmembrane region" description="Helical" evidence="6">
    <location>
        <begin position="95"/>
        <end position="116"/>
    </location>
</feature>
<feature type="transmembrane region" description="Helical" evidence="6">
    <location>
        <begin position="365"/>
        <end position="382"/>
    </location>
</feature>
<dbReference type="Pfam" id="PF07690">
    <property type="entry name" value="MFS_1"/>
    <property type="match status" value="1"/>
</dbReference>
<feature type="transmembrane region" description="Helical" evidence="6">
    <location>
        <begin position="63"/>
        <end position="83"/>
    </location>
</feature>
<evidence type="ECO:0000256" key="5">
    <source>
        <dbReference type="ARBA" id="ARBA00023136"/>
    </source>
</evidence>
<name>A0ABP9ENS4_9ACTN</name>